<dbReference type="RefSeq" id="WP_345568713.1">
    <property type="nucleotide sequence ID" value="NZ_BAABDQ010000018.1"/>
</dbReference>
<name>A0ABP6YAM8_9ACTN</name>
<organism evidence="1 2">
    <name type="scientific">Nonomuraea rosea</name>
    <dbReference type="NCBI Taxonomy" id="638574"/>
    <lineage>
        <taxon>Bacteria</taxon>
        <taxon>Bacillati</taxon>
        <taxon>Actinomycetota</taxon>
        <taxon>Actinomycetes</taxon>
        <taxon>Streptosporangiales</taxon>
        <taxon>Streptosporangiaceae</taxon>
        <taxon>Nonomuraea</taxon>
    </lineage>
</organism>
<dbReference type="Proteomes" id="UP001500630">
    <property type="component" value="Unassembled WGS sequence"/>
</dbReference>
<evidence type="ECO:0000313" key="2">
    <source>
        <dbReference type="Proteomes" id="UP001500630"/>
    </source>
</evidence>
<dbReference type="EMBL" id="BAABDQ010000018">
    <property type="protein sequence ID" value="GAA3579394.1"/>
    <property type="molecule type" value="Genomic_DNA"/>
</dbReference>
<protein>
    <recommendedName>
        <fullName evidence="3">DUF4235 domain-containing protein</fullName>
    </recommendedName>
</protein>
<comment type="caution">
    <text evidence="1">The sequence shown here is derived from an EMBL/GenBank/DDBJ whole genome shotgun (WGS) entry which is preliminary data.</text>
</comment>
<proteinExistence type="predicted"/>
<keyword evidence="2" id="KW-1185">Reference proteome</keyword>
<gene>
    <name evidence="1" type="ORF">GCM10022419_071090</name>
</gene>
<dbReference type="InterPro" id="IPR025329">
    <property type="entry name" value="DUF4235"/>
</dbReference>
<evidence type="ECO:0000313" key="1">
    <source>
        <dbReference type="EMBL" id="GAA3579394.1"/>
    </source>
</evidence>
<reference evidence="2" key="1">
    <citation type="journal article" date="2019" name="Int. J. Syst. Evol. Microbiol.">
        <title>The Global Catalogue of Microorganisms (GCM) 10K type strain sequencing project: providing services to taxonomists for standard genome sequencing and annotation.</title>
        <authorList>
            <consortium name="The Broad Institute Genomics Platform"/>
            <consortium name="The Broad Institute Genome Sequencing Center for Infectious Disease"/>
            <person name="Wu L."/>
            <person name="Ma J."/>
        </authorList>
    </citation>
    <scope>NUCLEOTIDE SEQUENCE [LARGE SCALE GENOMIC DNA]</scope>
    <source>
        <strain evidence="2">JCM 17326</strain>
    </source>
</reference>
<dbReference type="Pfam" id="PF14019">
    <property type="entry name" value="DUF4235"/>
    <property type="match status" value="1"/>
</dbReference>
<accession>A0ABP6YAM8</accession>
<evidence type="ECO:0008006" key="3">
    <source>
        <dbReference type="Google" id="ProtNLM"/>
    </source>
</evidence>
<sequence length="87" mass="9201">MAPVEKALSLGMSLLSATLAAALFKRVWKQASGQDDAPDADDLGRGWTEILVAATIQGAIFGLVKAAVQRAGAQTFRSRAVESRSKR</sequence>